<evidence type="ECO:0000256" key="1">
    <source>
        <dbReference type="SAM" id="MobiDB-lite"/>
    </source>
</evidence>
<sequence>MRRGAEEDEERGRLMDVADGAPGPGEAEQTPRPEQRPVTPSCDRDIPSTRPEQPLPDLLELDLAELRTVQHPVLRELIEELRERAARPSEVLWGFNNSL</sequence>
<evidence type="ECO:0008006" key="4">
    <source>
        <dbReference type="Google" id="ProtNLM"/>
    </source>
</evidence>
<reference evidence="2" key="1">
    <citation type="journal article" date="2014" name="Int. J. Syst. Evol. Microbiol.">
        <title>Complete genome sequence of Corynebacterium casei LMG S-19264T (=DSM 44701T), isolated from a smear-ripened cheese.</title>
        <authorList>
            <consortium name="US DOE Joint Genome Institute (JGI-PGF)"/>
            <person name="Walter F."/>
            <person name="Albersmeier A."/>
            <person name="Kalinowski J."/>
            <person name="Ruckert C."/>
        </authorList>
    </citation>
    <scope>NUCLEOTIDE SEQUENCE</scope>
    <source>
        <strain evidence="2">JCM 4815</strain>
    </source>
</reference>
<dbReference type="RefSeq" id="WP_229858028.1">
    <property type="nucleotide sequence ID" value="NZ_BMVW01000001.1"/>
</dbReference>
<dbReference type="EMBL" id="BMVW01000001">
    <property type="protein sequence ID" value="GGY88965.1"/>
    <property type="molecule type" value="Genomic_DNA"/>
</dbReference>
<reference evidence="2" key="2">
    <citation type="submission" date="2020-09" db="EMBL/GenBank/DDBJ databases">
        <authorList>
            <person name="Sun Q."/>
            <person name="Ohkuma M."/>
        </authorList>
    </citation>
    <scope>NUCLEOTIDE SEQUENCE</scope>
    <source>
        <strain evidence="2">JCM 4815</strain>
    </source>
</reference>
<feature type="region of interest" description="Disordered" evidence="1">
    <location>
        <begin position="1"/>
        <end position="55"/>
    </location>
</feature>
<name>A0A918P7Y5_9ACTN</name>
<evidence type="ECO:0000313" key="2">
    <source>
        <dbReference type="EMBL" id="GGY88965.1"/>
    </source>
</evidence>
<protein>
    <recommendedName>
        <fullName evidence="4">FXSXX-COOH protein</fullName>
    </recommendedName>
</protein>
<dbReference type="InterPro" id="IPR026334">
    <property type="entry name" value="FxSxx-COOH"/>
</dbReference>
<comment type="caution">
    <text evidence="2">The sequence shown here is derived from an EMBL/GenBank/DDBJ whole genome shotgun (WGS) entry which is preliminary data.</text>
</comment>
<evidence type="ECO:0000313" key="3">
    <source>
        <dbReference type="Proteomes" id="UP000622166"/>
    </source>
</evidence>
<keyword evidence="3" id="KW-1185">Reference proteome</keyword>
<organism evidence="2 3">
    <name type="scientific">Streptomyces poonensis</name>
    <dbReference type="NCBI Taxonomy" id="68255"/>
    <lineage>
        <taxon>Bacteria</taxon>
        <taxon>Bacillati</taxon>
        <taxon>Actinomycetota</taxon>
        <taxon>Actinomycetes</taxon>
        <taxon>Kitasatosporales</taxon>
        <taxon>Streptomycetaceae</taxon>
        <taxon>Streptomyces</taxon>
    </lineage>
</organism>
<dbReference type="NCBIfam" id="TIGR04268">
    <property type="entry name" value="FxSxx-COOH"/>
    <property type="match status" value="1"/>
</dbReference>
<proteinExistence type="predicted"/>
<gene>
    <name evidence="2" type="ORF">GCM10010365_03820</name>
</gene>
<dbReference type="Proteomes" id="UP000622166">
    <property type="component" value="Unassembled WGS sequence"/>
</dbReference>
<dbReference type="AlphaFoldDB" id="A0A918P7Y5"/>
<accession>A0A918P7Y5</accession>